<dbReference type="PANTHER" id="PTHR37507">
    <property type="entry name" value="SPORULATION PROTEIN YDCC"/>
    <property type="match status" value="1"/>
</dbReference>
<comment type="caution">
    <text evidence="3">The sequence shown here is derived from an EMBL/GenBank/DDBJ whole genome shotgun (WGS) entry which is preliminary data.</text>
</comment>
<keyword evidence="3" id="KW-0449">Lipoprotein</keyword>
<dbReference type="CDD" id="cd16329">
    <property type="entry name" value="LolA_like"/>
    <property type="match status" value="1"/>
</dbReference>
<dbReference type="OrthoDB" id="9803781at2"/>
<dbReference type="Proteomes" id="UP000321580">
    <property type="component" value="Unassembled WGS sequence"/>
</dbReference>
<dbReference type="AlphaFoldDB" id="A0A5C6RMB7"/>
<feature type="domain" description="Uncharacterized protein TP-0789" evidence="2">
    <location>
        <begin position="65"/>
        <end position="246"/>
    </location>
</feature>
<feature type="signal peptide" evidence="1">
    <location>
        <begin position="1"/>
        <end position="19"/>
    </location>
</feature>
<keyword evidence="1" id="KW-0732">Signal</keyword>
<name>A0A5C6RMB7_9BACT</name>
<organism evidence="3 4">
    <name type="scientific">Phaeodactylibacter luteus</name>
    <dbReference type="NCBI Taxonomy" id="1564516"/>
    <lineage>
        <taxon>Bacteria</taxon>
        <taxon>Pseudomonadati</taxon>
        <taxon>Bacteroidota</taxon>
        <taxon>Saprospiria</taxon>
        <taxon>Saprospirales</taxon>
        <taxon>Haliscomenobacteraceae</taxon>
        <taxon>Phaeodactylibacter</taxon>
    </lineage>
</organism>
<dbReference type="RefSeq" id="WP_147168168.1">
    <property type="nucleotide sequence ID" value="NZ_VOOR01000029.1"/>
</dbReference>
<dbReference type="Pfam" id="PF17131">
    <property type="entry name" value="LolA_like"/>
    <property type="match status" value="1"/>
</dbReference>
<proteinExistence type="predicted"/>
<keyword evidence="4" id="KW-1185">Reference proteome</keyword>
<evidence type="ECO:0000259" key="2">
    <source>
        <dbReference type="Pfam" id="PF17131"/>
    </source>
</evidence>
<gene>
    <name evidence="3" type="ORF">FRY97_13965</name>
</gene>
<dbReference type="InterPro" id="IPR052944">
    <property type="entry name" value="Sporulation_related"/>
</dbReference>
<accession>A0A5C6RMB7</accession>
<feature type="chain" id="PRO_5022697595" evidence="1">
    <location>
        <begin position="20"/>
        <end position="248"/>
    </location>
</feature>
<sequence>MRKYSLTVGLLSLCLYMLAGQNATEIVRMADEKFRGESSVATMKMTIVRPTWEREMTMKTWAMGNAYSLIKLTAPARDKGTAFLKRDKEIWNWQPTIDRAIKMPPSMMMQSWMGSDFTNDDLVRESSIVVDYRHEMMGEEEVEGRACYIIKLTPKPDAPVVWGEILAWIDKADYMQLKSEFYDEDGFLANTMYGKAVKEMDGRLLPSVMEIVPADKPGHKTRMEYLELDFGVDLSKGFFSMQNMKRAQ</sequence>
<dbReference type="Gene3D" id="2.50.20.10">
    <property type="entry name" value="Lipoprotein localisation LolA/LolB/LppX"/>
    <property type="match status" value="1"/>
</dbReference>
<reference evidence="3 4" key="1">
    <citation type="submission" date="2019-08" db="EMBL/GenBank/DDBJ databases">
        <title>Genome of Phaeodactylibacter luteus.</title>
        <authorList>
            <person name="Bowman J.P."/>
        </authorList>
    </citation>
    <scope>NUCLEOTIDE SEQUENCE [LARGE SCALE GENOMIC DNA]</scope>
    <source>
        <strain evidence="3 4">KCTC 42180</strain>
    </source>
</reference>
<protein>
    <submittedName>
        <fullName evidence="3">Outer membrane lipoprotein-sorting protein</fullName>
    </submittedName>
</protein>
<dbReference type="EMBL" id="VOOR01000029">
    <property type="protein sequence ID" value="TXB62492.1"/>
    <property type="molecule type" value="Genomic_DNA"/>
</dbReference>
<evidence type="ECO:0000256" key="1">
    <source>
        <dbReference type="SAM" id="SignalP"/>
    </source>
</evidence>
<dbReference type="InterPro" id="IPR033399">
    <property type="entry name" value="TP_0789-like"/>
</dbReference>
<evidence type="ECO:0000313" key="4">
    <source>
        <dbReference type="Proteomes" id="UP000321580"/>
    </source>
</evidence>
<evidence type="ECO:0000313" key="3">
    <source>
        <dbReference type="EMBL" id="TXB62492.1"/>
    </source>
</evidence>
<dbReference type="PANTHER" id="PTHR37507:SF2">
    <property type="entry name" value="SPORULATION PROTEIN YDCC"/>
    <property type="match status" value="1"/>
</dbReference>